<keyword evidence="4" id="KW-1185">Reference proteome</keyword>
<evidence type="ECO:0000313" key="3">
    <source>
        <dbReference type="EMBL" id="KAF2270013.1"/>
    </source>
</evidence>
<dbReference type="Proteomes" id="UP000800093">
    <property type="component" value="Unassembled WGS sequence"/>
</dbReference>
<evidence type="ECO:0000256" key="2">
    <source>
        <dbReference type="SAM" id="Phobius"/>
    </source>
</evidence>
<organism evidence="3 4">
    <name type="scientific">Lojkania enalia</name>
    <dbReference type="NCBI Taxonomy" id="147567"/>
    <lineage>
        <taxon>Eukaryota</taxon>
        <taxon>Fungi</taxon>
        <taxon>Dikarya</taxon>
        <taxon>Ascomycota</taxon>
        <taxon>Pezizomycotina</taxon>
        <taxon>Dothideomycetes</taxon>
        <taxon>Pleosporomycetidae</taxon>
        <taxon>Pleosporales</taxon>
        <taxon>Pleosporales incertae sedis</taxon>
        <taxon>Lojkania</taxon>
    </lineage>
</organism>
<feature type="compositionally biased region" description="Polar residues" evidence="1">
    <location>
        <begin position="143"/>
        <end position="158"/>
    </location>
</feature>
<feature type="transmembrane region" description="Helical" evidence="2">
    <location>
        <begin position="6"/>
        <end position="30"/>
    </location>
</feature>
<reference evidence="4" key="1">
    <citation type="journal article" date="2020" name="Stud. Mycol.">
        <title>101 Dothideomycetes genomes: A test case for predicting lifestyles and emergence of pathogens.</title>
        <authorList>
            <person name="Haridas S."/>
            <person name="Albert R."/>
            <person name="Binder M."/>
            <person name="Bloem J."/>
            <person name="LaButti K."/>
            <person name="Salamov A."/>
            <person name="Andreopoulos B."/>
            <person name="Baker S."/>
            <person name="Barry K."/>
            <person name="Bills G."/>
            <person name="Bluhm B."/>
            <person name="Cannon C."/>
            <person name="Castanera R."/>
            <person name="Culley D."/>
            <person name="Daum C."/>
            <person name="Ezra D."/>
            <person name="Gonzalez J."/>
            <person name="Henrissat B."/>
            <person name="Kuo A."/>
            <person name="Liang C."/>
            <person name="Lipzen A."/>
            <person name="Lutzoni F."/>
            <person name="Magnuson J."/>
            <person name="Mondo S."/>
            <person name="Nolan M."/>
            <person name="Ohm R."/>
            <person name="Pangilinan J."/>
            <person name="Park H.-J."/>
            <person name="Ramirez L."/>
            <person name="Alfaro M."/>
            <person name="Sun H."/>
            <person name="Tritt A."/>
            <person name="Yoshinaga Y."/>
            <person name="Zwiers L.-H."/>
            <person name="Turgeon B."/>
            <person name="Goodwin S."/>
            <person name="Spatafora J."/>
            <person name="Crous P."/>
            <person name="Grigoriev I."/>
        </authorList>
    </citation>
    <scope>NUCLEOTIDE SEQUENCE [LARGE SCALE GENOMIC DNA]</scope>
    <source>
        <strain evidence="4">CBS 304.66</strain>
    </source>
</reference>
<dbReference type="AlphaFoldDB" id="A0A9P4NBA9"/>
<feature type="region of interest" description="Disordered" evidence="1">
    <location>
        <begin position="138"/>
        <end position="173"/>
    </location>
</feature>
<protein>
    <submittedName>
        <fullName evidence="3">Uncharacterized protein</fullName>
    </submittedName>
</protein>
<gene>
    <name evidence="3" type="ORF">CC78DRAFT_188835</name>
</gene>
<name>A0A9P4NBA9_9PLEO</name>
<evidence type="ECO:0000313" key="4">
    <source>
        <dbReference type="Proteomes" id="UP000800093"/>
    </source>
</evidence>
<dbReference type="EMBL" id="ML986580">
    <property type="protein sequence ID" value="KAF2270013.1"/>
    <property type="molecule type" value="Genomic_DNA"/>
</dbReference>
<accession>A0A9P4NBA9</accession>
<keyword evidence="2" id="KW-1133">Transmembrane helix</keyword>
<sequence length="219" mass="24238">MESKTALAVGIGVGFGVWVLVGLVVGLIICRRNSLGKGKIENDTLEEVKEKKEDSKGRDVNEVFKGLERRKLKSKLRKMSGKNYYVENMRSASLATPYLGDSQYEGVIQTGVVNPWDIEYRPNQVIFPHLYSIDAGTDPFPTASESDNGWGDTISQPQFPELEPPANTQESQPRDLEGLEYQIPIIDTPSSPPIGSFDFTPSLKCEECGFGFRTAGMKN</sequence>
<comment type="caution">
    <text evidence="3">The sequence shown here is derived from an EMBL/GenBank/DDBJ whole genome shotgun (WGS) entry which is preliminary data.</text>
</comment>
<evidence type="ECO:0000256" key="1">
    <source>
        <dbReference type="SAM" id="MobiDB-lite"/>
    </source>
</evidence>
<keyword evidence="2" id="KW-0472">Membrane</keyword>
<keyword evidence="2" id="KW-0812">Transmembrane</keyword>
<proteinExistence type="predicted"/>